<name>A0ABR0EML8_ZASCE</name>
<proteinExistence type="predicted"/>
<dbReference type="Proteomes" id="UP001305779">
    <property type="component" value="Unassembled WGS sequence"/>
</dbReference>
<evidence type="ECO:0000256" key="1">
    <source>
        <dbReference type="SAM" id="MobiDB-lite"/>
    </source>
</evidence>
<feature type="compositionally biased region" description="Low complexity" evidence="1">
    <location>
        <begin position="177"/>
        <end position="187"/>
    </location>
</feature>
<feature type="compositionally biased region" description="Basic and acidic residues" evidence="1">
    <location>
        <begin position="865"/>
        <end position="880"/>
    </location>
</feature>
<comment type="caution">
    <text evidence="2">The sequence shown here is derived from an EMBL/GenBank/DDBJ whole genome shotgun (WGS) entry which is preliminary data.</text>
</comment>
<feature type="region of interest" description="Disordered" evidence="1">
    <location>
        <begin position="174"/>
        <end position="206"/>
    </location>
</feature>
<gene>
    <name evidence="2" type="ORF">PRZ48_005883</name>
</gene>
<feature type="region of interest" description="Disordered" evidence="1">
    <location>
        <begin position="839"/>
        <end position="927"/>
    </location>
</feature>
<feature type="compositionally biased region" description="Polar residues" evidence="1">
    <location>
        <begin position="881"/>
        <end position="891"/>
    </location>
</feature>
<feature type="compositionally biased region" description="Low complexity" evidence="1">
    <location>
        <begin position="196"/>
        <end position="205"/>
    </location>
</feature>
<feature type="region of interest" description="Disordered" evidence="1">
    <location>
        <begin position="57"/>
        <end position="115"/>
    </location>
</feature>
<feature type="region of interest" description="Disordered" evidence="1">
    <location>
        <begin position="1"/>
        <end position="24"/>
    </location>
</feature>
<evidence type="ECO:0000313" key="2">
    <source>
        <dbReference type="EMBL" id="KAK4502458.1"/>
    </source>
</evidence>
<feature type="compositionally biased region" description="Low complexity" evidence="1">
    <location>
        <begin position="391"/>
        <end position="401"/>
    </location>
</feature>
<accession>A0ABR0EML8</accession>
<keyword evidence="3" id="KW-1185">Reference proteome</keyword>
<dbReference type="EMBL" id="JAXOVC010000004">
    <property type="protein sequence ID" value="KAK4502458.1"/>
    <property type="molecule type" value="Genomic_DNA"/>
</dbReference>
<reference evidence="2 3" key="1">
    <citation type="journal article" date="2023" name="G3 (Bethesda)">
        <title>A chromosome-level genome assembly of Zasmidium syzygii isolated from banana leaves.</title>
        <authorList>
            <person name="van Westerhoven A.C."/>
            <person name="Mehrabi R."/>
            <person name="Talebi R."/>
            <person name="Steentjes M.B.F."/>
            <person name="Corcolon B."/>
            <person name="Chong P.A."/>
            <person name="Kema G.H.J."/>
            <person name="Seidl M.F."/>
        </authorList>
    </citation>
    <scope>NUCLEOTIDE SEQUENCE [LARGE SCALE GENOMIC DNA]</scope>
    <source>
        <strain evidence="2 3">P124</strain>
    </source>
</reference>
<evidence type="ECO:0000313" key="3">
    <source>
        <dbReference type="Proteomes" id="UP001305779"/>
    </source>
</evidence>
<feature type="compositionally biased region" description="Polar residues" evidence="1">
    <location>
        <begin position="135"/>
        <end position="162"/>
    </location>
</feature>
<protein>
    <submittedName>
        <fullName evidence="2">Uncharacterized protein</fullName>
    </submittedName>
</protein>
<feature type="region of interest" description="Disordered" evidence="1">
    <location>
        <begin position="482"/>
        <end position="587"/>
    </location>
</feature>
<feature type="compositionally biased region" description="Basic and acidic residues" evidence="1">
    <location>
        <begin position="519"/>
        <end position="533"/>
    </location>
</feature>
<feature type="compositionally biased region" description="Pro residues" evidence="1">
    <location>
        <begin position="15"/>
        <end position="24"/>
    </location>
</feature>
<organism evidence="2 3">
    <name type="scientific">Zasmidium cellare</name>
    <name type="common">Wine cellar mold</name>
    <name type="synonym">Racodium cellare</name>
    <dbReference type="NCBI Taxonomy" id="395010"/>
    <lineage>
        <taxon>Eukaryota</taxon>
        <taxon>Fungi</taxon>
        <taxon>Dikarya</taxon>
        <taxon>Ascomycota</taxon>
        <taxon>Pezizomycotina</taxon>
        <taxon>Dothideomycetes</taxon>
        <taxon>Dothideomycetidae</taxon>
        <taxon>Mycosphaerellales</taxon>
        <taxon>Mycosphaerellaceae</taxon>
        <taxon>Zasmidium</taxon>
    </lineage>
</organism>
<feature type="region of interest" description="Disordered" evidence="1">
    <location>
        <begin position="805"/>
        <end position="827"/>
    </location>
</feature>
<feature type="region of interest" description="Disordered" evidence="1">
    <location>
        <begin position="363"/>
        <end position="406"/>
    </location>
</feature>
<sequence>MDTNTSRVPAGAAAPEPPIMPAMPLPRRVSEVRSPAPGSLDAFQPTYARNIDRLERSAEELSQGGSDIGEEIRKMSRQNSIQSSHKGDLSVIVPPPPRRMGSGRSGSGSYANNSSIVDVNSNARWGGYSPGGFITSPTGSVRSGSSWTHASMNRAASGTQSSRLAQMVEPLQEGRPLDSPLAPSSASIYSQEQHMSRQASQSSFSRRYDQIAGQIEETLSAIPHTPSPDHYEEQRHNALQVHDIPDRPHSTDTFQEAQIAFKDFDGVHFDPDSEEYVELDDHGNELRRVSARTSSGSLMNAASILKTPRARPDSYTIPPPRDSMVYYPAPVPRMLNLPKRLSQLPAAHVQAKRRSEMLNELPAGARQSAPWIPPMTFSDDGTKSQPEVRSQRSGSGSGPQQDHPRGMLNQRMSMANAQNMPAQLRASMFFEHQSIGQDVEVKSESAVATLDSILQASTTAPVSAFTHHPYAGDVRKTVYAPERPHQRKSTATTLNSVGEKEKKLKKRRSSSIGNFFRRNSTDLDGETKEESKSRPVSRGSMLDFNEGGNKLRKRKSQMSLANSLGDELERAENKSTGMPEDDITPDRRRQTMMSGGLIDQAVNSGLQEEQRVASGSRPASVMTSKVLTDAQQIDEDFKEREGEEDIDLEEEDPIYAQPTTLLAELQVRKAQLKSRNRTAATAYPDGMHSTLLQLDAVEQINAKKRQKTRVALAWEDPNLRAEEEARQAEMDEDVPLGVLFPGKDGLINRKLGDGRDWNRPLGLMERRELEDNEPLANRRTRLNPSAVPLKRATNAMSQLHLAGQPDADEMAKEAEDEGETLGQRLRRLKTKDALDAAISDVAPKDGERPDSTFTADVLDQFPELNIKEGEAKDQDKEKRASSGSKKGQATTGADEEETLGQRRARLQKEREASGEQAPTRPPLRQSQSMANLLSANPIGQRPMGKNQEAAQGTLLHTSNQQQLKARQDLLNQNVRSASYGLERPLVDARANNTVNVSGLIGGERSRPANGAFAGGTYNTSGYNMAPMDNSGMMDPLNSRRDITSGLVGAQRSRPANGAFQGGAYNAHASMAGLPASNSMPMFPGAAAQNPYFASPTAGMGMGMPYSQMPMQMQPQQMHAPAYYALTGSGPQYNPMMGGVNTYGYGAQQQMNMNMNLGLDGANLDSAQRSAIDRWRMGIA</sequence>
<feature type="region of interest" description="Disordered" evidence="1">
    <location>
        <begin position="127"/>
        <end position="162"/>
    </location>
</feature>